<reference evidence="2 3" key="1">
    <citation type="submission" date="2024-04" db="EMBL/GenBank/DDBJ databases">
        <authorList>
            <person name="Waldvogel A.-M."/>
            <person name="Schoenle A."/>
        </authorList>
    </citation>
    <scope>NUCLEOTIDE SEQUENCE [LARGE SCALE GENOMIC DNA]</scope>
</reference>
<dbReference type="InterPro" id="IPR000477">
    <property type="entry name" value="RT_dom"/>
</dbReference>
<evidence type="ECO:0000313" key="2">
    <source>
        <dbReference type="EMBL" id="CAL1607033.1"/>
    </source>
</evidence>
<dbReference type="Proteomes" id="UP001497482">
    <property type="component" value="Chromosome 5"/>
</dbReference>
<dbReference type="EMBL" id="OZ035827">
    <property type="protein sequence ID" value="CAL1607033.1"/>
    <property type="molecule type" value="Genomic_DNA"/>
</dbReference>
<keyword evidence="3" id="KW-1185">Reference proteome</keyword>
<sequence>MASVIHVDQSYCEPRRLIGDNVTLVRDVVDVSGSLGINLGLISIDQEKAFDRVEHQYLRQTMTAFGFSPGFIAHIRTLYCDIMSVLKVRGRSIMQGCSLSGMLYSLSIEPLLHGLRADLQGVPVNCFGRVSSSKVNWSKSSATLLREGLRGLSLPGGLVMVVRYFSRSRRRGQLLNFLIGQAKMAVYVCRRRMVQDQSEVSPGWSRPDSDWSLGSTG</sequence>
<proteinExistence type="predicted"/>
<dbReference type="AlphaFoldDB" id="A0AAV2M149"/>
<organism evidence="2 3">
    <name type="scientific">Knipowitschia caucasica</name>
    <name type="common">Caucasian dwarf goby</name>
    <name type="synonym">Pomatoschistus caucasicus</name>
    <dbReference type="NCBI Taxonomy" id="637954"/>
    <lineage>
        <taxon>Eukaryota</taxon>
        <taxon>Metazoa</taxon>
        <taxon>Chordata</taxon>
        <taxon>Craniata</taxon>
        <taxon>Vertebrata</taxon>
        <taxon>Euteleostomi</taxon>
        <taxon>Actinopterygii</taxon>
        <taxon>Neopterygii</taxon>
        <taxon>Teleostei</taxon>
        <taxon>Neoteleostei</taxon>
        <taxon>Acanthomorphata</taxon>
        <taxon>Gobiaria</taxon>
        <taxon>Gobiiformes</taxon>
        <taxon>Gobioidei</taxon>
        <taxon>Gobiidae</taxon>
        <taxon>Gobiinae</taxon>
        <taxon>Knipowitschia</taxon>
    </lineage>
</organism>
<name>A0AAV2M149_KNICA</name>
<dbReference type="Pfam" id="PF00078">
    <property type="entry name" value="RVT_1"/>
    <property type="match status" value="1"/>
</dbReference>
<evidence type="ECO:0000313" key="3">
    <source>
        <dbReference type="Proteomes" id="UP001497482"/>
    </source>
</evidence>
<accession>A0AAV2M149</accession>
<feature type="domain" description="Reverse transcriptase" evidence="1">
    <location>
        <begin position="37"/>
        <end position="121"/>
    </location>
</feature>
<dbReference type="PANTHER" id="PTHR19446">
    <property type="entry name" value="REVERSE TRANSCRIPTASES"/>
    <property type="match status" value="1"/>
</dbReference>
<protein>
    <recommendedName>
        <fullName evidence="1">Reverse transcriptase domain-containing protein</fullName>
    </recommendedName>
</protein>
<gene>
    <name evidence="2" type="ORF">KC01_LOCUS34118</name>
</gene>
<evidence type="ECO:0000259" key="1">
    <source>
        <dbReference type="Pfam" id="PF00078"/>
    </source>
</evidence>